<accession>B0MQU0</accession>
<evidence type="ECO:0000313" key="1">
    <source>
        <dbReference type="EMBL" id="EDR99857.1"/>
    </source>
</evidence>
<gene>
    <name evidence="1" type="ORF">EUBSIR_02207</name>
</gene>
<dbReference type="Proteomes" id="UP000005326">
    <property type="component" value="Unassembled WGS sequence"/>
</dbReference>
<sequence length="120" mass="14485">MFFFKKKTAGNDTADTPLKRKAKAMPMTKKVQFCYIKPDELNMLLNGDINSVLTLEPVNYYAEKNRYWLCVFYYTEDYSEIIMRFELYENDRKTTATDYYEINKELYSRILLKFGQRVEF</sequence>
<organism evidence="1 2">
    <name type="scientific">[Eubacterium] siraeum DSM 15702</name>
    <dbReference type="NCBI Taxonomy" id="428128"/>
    <lineage>
        <taxon>Bacteria</taxon>
        <taxon>Bacillati</taxon>
        <taxon>Bacillota</taxon>
        <taxon>Clostridia</taxon>
        <taxon>Eubacteriales</taxon>
        <taxon>Oscillospiraceae</taxon>
        <taxon>Oscillospiraceae incertae sedis</taxon>
    </lineage>
</organism>
<keyword evidence="2" id="KW-1185">Reference proteome</keyword>
<reference evidence="1" key="1">
    <citation type="submission" date="2007-10" db="EMBL/GenBank/DDBJ databases">
        <authorList>
            <person name="Fulton L."/>
            <person name="Clifton S."/>
            <person name="Fulton B."/>
            <person name="Xu J."/>
            <person name="Minx P."/>
            <person name="Pepin K.H."/>
            <person name="Johnson M."/>
            <person name="Thiruvilangam P."/>
            <person name="Bhonagiri V."/>
            <person name="Nash W.E."/>
            <person name="Mardis E.R."/>
            <person name="Wilson R.K."/>
        </authorList>
    </citation>
    <scope>NUCLEOTIDE SEQUENCE [LARGE SCALE GENOMIC DNA]</scope>
    <source>
        <strain evidence="1">DSM 15702</strain>
    </source>
</reference>
<dbReference type="EMBL" id="ABCA03000053">
    <property type="protein sequence ID" value="EDR99857.1"/>
    <property type="molecule type" value="Genomic_DNA"/>
</dbReference>
<evidence type="ECO:0000313" key="2">
    <source>
        <dbReference type="Proteomes" id="UP000005326"/>
    </source>
</evidence>
<reference evidence="1" key="2">
    <citation type="submission" date="2014-06" db="EMBL/GenBank/DDBJ databases">
        <title>Draft genome sequence of Eubacterium siraeum (DSM 15702).</title>
        <authorList>
            <person name="Sudarsanam P."/>
            <person name="Ley R."/>
            <person name="Guruge J."/>
            <person name="Turnbaugh P.J."/>
            <person name="Mahowald M."/>
            <person name="Liep D."/>
            <person name="Gordon J."/>
        </authorList>
    </citation>
    <scope>NUCLEOTIDE SEQUENCE</scope>
    <source>
        <strain evidence="1">DSM 15702</strain>
    </source>
</reference>
<name>B0MQU0_9FIRM</name>
<dbReference type="AlphaFoldDB" id="B0MQU0"/>
<protein>
    <submittedName>
        <fullName evidence="1">Uncharacterized protein</fullName>
    </submittedName>
</protein>
<comment type="caution">
    <text evidence="1">The sequence shown here is derived from an EMBL/GenBank/DDBJ whole genome shotgun (WGS) entry which is preliminary data.</text>
</comment>
<proteinExistence type="predicted"/>